<organism evidence="1 2">
    <name type="scientific">Melastoma candidum</name>
    <dbReference type="NCBI Taxonomy" id="119954"/>
    <lineage>
        <taxon>Eukaryota</taxon>
        <taxon>Viridiplantae</taxon>
        <taxon>Streptophyta</taxon>
        <taxon>Embryophyta</taxon>
        <taxon>Tracheophyta</taxon>
        <taxon>Spermatophyta</taxon>
        <taxon>Magnoliopsida</taxon>
        <taxon>eudicotyledons</taxon>
        <taxon>Gunneridae</taxon>
        <taxon>Pentapetalae</taxon>
        <taxon>rosids</taxon>
        <taxon>malvids</taxon>
        <taxon>Myrtales</taxon>
        <taxon>Melastomataceae</taxon>
        <taxon>Melastomatoideae</taxon>
        <taxon>Melastomateae</taxon>
        <taxon>Melastoma</taxon>
    </lineage>
</organism>
<comment type="caution">
    <text evidence="1">The sequence shown here is derived from an EMBL/GenBank/DDBJ whole genome shotgun (WGS) entry which is preliminary data.</text>
</comment>
<sequence>MGSDKINRQVSTRVLGTTGYLAPEYASTGRLTTKSDVYSYGIVLLELLTGRVPVDNRRPLEEQELVAWALPRLTNRDEIVEMVDPALKGNYSKKELIQVAAIAAVCVQPEASYLPLMEDMVQSLIPLVRDHNTQMGSPT</sequence>
<reference evidence="2" key="1">
    <citation type="journal article" date="2023" name="Front. Plant Sci.">
        <title>Chromosomal-level genome assembly of Melastoma candidum provides insights into trichome evolution.</title>
        <authorList>
            <person name="Zhong Y."/>
            <person name="Wu W."/>
            <person name="Sun C."/>
            <person name="Zou P."/>
            <person name="Liu Y."/>
            <person name="Dai S."/>
            <person name="Zhou R."/>
        </authorList>
    </citation>
    <scope>NUCLEOTIDE SEQUENCE [LARGE SCALE GENOMIC DNA]</scope>
</reference>
<evidence type="ECO:0000313" key="2">
    <source>
        <dbReference type="Proteomes" id="UP001057402"/>
    </source>
</evidence>
<dbReference type="EMBL" id="CM042886">
    <property type="protein sequence ID" value="KAI4343232.1"/>
    <property type="molecule type" value="Genomic_DNA"/>
</dbReference>
<name>A0ACB9P5C8_9MYRT</name>
<protein>
    <submittedName>
        <fullName evidence="1">Uncharacterized protein</fullName>
    </submittedName>
</protein>
<keyword evidence="2" id="KW-1185">Reference proteome</keyword>
<accession>A0ACB9P5C8</accession>
<proteinExistence type="predicted"/>
<evidence type="ECO:0000313" key="1">
    <source>
        <dbReference type="EMBL" id="KAI4343232.1"/>
    </source>
</evidence>
<dbReference type="Proteomes" id="UP001057402">
    <property type="component" value="Chromosome 7"/>
</dbReference>
<gene>
    <name evidence="1" type="ORF">MLD38_027760</name>
</gene>